<protein>
    <submittedName>
        <fullName evidence="1">Uncharacterized protein</fullName>
    </submittedName>
</protein>
<keyword evidence="2" id="KW-1185">Reference proteome</keyword>
<gene>
    <name evidence="1" type="ORF">C8E87_3861</name>
</gene>
<dbReference type="EMBL" id="SNWR01000001">
    <property type="protein sequence ID" value="TDO40152.1"/>
    <property type="molecule type" value="Genomic_DNA"/>
</dbReference>
<dbReference type="AlphaFoldDB" id="A0A4R6JWB1"/>
<accession>A0A4R6JWB1</accession>
<name>A0A4R6JWB1_9ACTN</name>
<evidence type="ECO:0000313" key="1">
    <source>
        <dbReference type="EMBL" id="TDO40152.1"/>
    </source>
</evidence>
<sequence>MGREDDEFERMRLVWRIEKDRKLIDDYRVNELFRIDKLLSSARRLGVLDERLGGVGDGYDA</sequence>
<comment type="caution">
    <text evidence="1">The sequence shown here is derived from an EMBL/GenBank/DDBJ whole genome shotgun (WGS) entry which is preliminary data.</text>
</comment>
<proteinExistence type="predicted"/>
<organism evidence="1 2">
    <name type="scientific">Paractinoplanes brasiliensis</name>
    <dbReference type="NCBI Taxonomy" id="52695"/>
    <lineage>
        <taxon>Bacteria</taxon>
        <taxon>Bacillati</taxon>
        <taxon>Actinomycetota</taxon>
        <taxon>Actinomycetes</taxon>
        <taxon>Micromonosporales</taxon>
        <taxon>Micromonosporaceae</taxon>
        <taxon>Paractinoplanes</taxon>
    </lineage>
</organism>
<evidence type="ECO:0000313" key="2">
    <source>
        <dbReference type="Proteomes" id="UP000294901"/>
    </source>
</evidence>
<reference evidence="1 2" key="1">
    <citation type="submission" date="2019-03" db="EMBL/GenBank/DDBJ databases">
        <title>Sequencing the genomes of 1000 actinobacteria strains.</title>
        <authorList>
            <person name="Klenk H.-P."/>
        </authorList>
    </citation>
    <scope>NUCLEOTIDE SEQUENCE [LARGE SCALE GENOMIC DNA]</scope>
    <source>
        <strain evidence="1 2">DSM 43805</strain>
    </source>
</reference>
<dbReference type="Proteomes" id="UP000294901">
    <property type="component" value="Unassembled WGS sequence"/>
</dbReference>